<dbReference type="RefSeq" id="WP_174625685.1">
    <property type="nucleotide sequence ID" value="NZ_CADCXN010000057.1"/>
</dbReference>
<organism evidence="1 2">
    <name type="scientific">Candidatus Methylobacter favarea</name>
    <dbReference type="NCBI Taxonomy" id="2707345"/>
    <lineage>
        <taxon>Bacteria</taxon>
        <taxon>Pseudomonadati</taxon>
        <taxon>Pseudomonadota</taxon>
        <taxon>Gammaproteobacteria</taxon>
        <taxon>Methylococcales</taxon>
        <taxon>Methylococcaceae</taxon>
        <taxon>Methylobacter</taxon>
    </lineage>
</organism>
<protein>
    <submittedName>
        <fullName evidence="1">Uncharacterized protein</fullName>
    </submittedName>
</protein>
<gene>
    <name evidence="1" type="ORF">METHB2_290022</name>
</gene>
<evidence type="ECO:0000313" key="1">
    <source>
        <dbReference type="EMBL" id="CAA9890775.1"/>
    </source>
</evidence>
<dbReference type="Proteomes" id="UP000494216">
    <property type="component" value="Unassembled WGS sequence"/>
</dbReference>
<sequence length="89" mass="10639">MSNTITEAELTDFFINKVVKRLTIVQTKESTYKIVVNLTWKEGDYTLVTTRKTPREWVSLDRLIKHMREKYKSHKLIRITLILLNETKK</sequence>
<name>A0A8S0WP74_9GAMM</name>
<comment type="caution">
    <text evidence="1">The sequence shown here is derived from an EMBL/GenBank/DDBJ whole genome shotgun (WGS) entry which is preliminary data.</text>
</comment>
<accession>A0A8S0WP74</accession>
<dbReference type="EMBL" id="CADCXN010000057">
    <property type="protein sequence ID" value="CAA9890775.1"/>
    <property type="molecule type" value="Genomic_DNA"/>
</dbReference>
<proteinExistence type="predicted"/>
<keyword evidence="2" id="KW-1185">Reference proteome</keyword>
<reference evidence="1 2" key="1">
    <citation type="submission" date="2020-02" db="EMBL/GenBank/DDBJ databases">
        <authorList>
            <person name="Hogendoorn C."/>
        </authorList>
    </citation>
    <scope>NUCLEOTIDE SEQUENCE [LARGE SCALE GENOMIC DNA]</scope>
    <source>
        <strain evidence="1">METHB21</strain>
    </source>
</reference>
<dbReference type="AlphaFoldDB" id="A0A8S0WP74"/>
<evidence type="ECO:0000313" key="2">
    <source>
        <dbReference type="Proteomes" id="UP000494216"/>
    </source>
</evidence>